<feature type="domain" description="CRAL-TRIO" evidence="7">
    <location>
        <begin position="274"/>
        <end position="432"/>
    </location>
</feature>
<keyword evidence="9" id="KW-1185">Reference proteome</keyword>
<dbReference type="InterPro" id="IPR001251">
    <property type="entry name" value="CRAL-TRIO_dom"/>
</dbReference>
<comment type="subcellular location">
    <subcellularLocation>
        <location evidence="1">Cytoplasm</location>
    </subcellularLocation>
</comment>
<evidence type="ECO:0000259" key="7">
    <source>
        <dbReference type="PROSITE" id="PS50191"/>
    </source>
</evidence>
<comment type="caution">
    <text evidence="8">The sequence shown here is derived from an EMBL/GenBank/DDBJ whole genome shotgun (WGS) entry which is preliminary data.</text>
</comment>
<proteinExistence type="predicted"/>
<feature type="compositionally biased region" description="Low complexity" evidence="6">
    <location>
        <begin position="57"/>
        <end position="72"/>
    </location>
</feature>
<dbReference type="GO" id="GO:0005737">
    <property type="term" value="C:cytoplasm"/>
    <property type="evidence" value="ECO:0007669"/>
    <property type="project" value="UniProtKB-SubCell"/>
</dbReference>
<dbReference type="InterPro" id="IPR022181">
    <property type="entry name" value="Bcl2-/adenovirus-E1B"/>
</dbReference>
<dbReference type="Proteomes" id="UP000291343">
    <property type="component" value="Unassembled WGS sequence"/>
</dbReference>
<dbReference type="STRING" id="195883.A0A482WRZ9"/>
<dbReference type="Pfam" id="PF12496">
    <property type="entry name" value="BNIP2"/>
    <property type="match status" value="1"/>
</dbReference>
<evidence type="ECO:0000256" key="1">
    <source>
        <dbReference type="ARBA" id="ARBA00004496"/>
    </source>
</evidence>
<evidence type="ECO:0000256" key="3">
    <source>
        <dbReference type="ARBA" id="ARBA00022723"/>
    </source>
</evidence>
<keyword evidence="3" id="KW-0479">Metal-binding</keyword>
<dbReference type="FunFam" id="3.40.525.10:FF:000001">
    <property type="entry name" value="BCL2/adenovirus E1B protein-interacting protein 2"/>
    <property type="match status" value="1"/>
</dbReference>
<feature type="compositionally biased region" description="Basic and acidic residues" evidence="6">
    <location>
        <begin position="42"/>
        <end position="51"/>
    </location>
</feature>
<evidence type="ECO:0000256" key="6">
    <source>
        <dbReference type="SAM" id="MobiDB-lite"/>
    </source>
</evidence>
<dbReference type="AlphaFoldDB" id="A0A482WRZ9"/>
<reference evidence="8 9" key="1">
    <citation type="journal article" date="2017" name="Gigascience">
        <title>Genome sequence of the small brown planthopper, Laodelphax striatellus.</title>
        <authorList>
            <person name="Zhu J."/>
            <person name="Jiang F."/>
            <person name="Wang X."/>
            <person name="Yang P."/>
            <person name="Bao Y."/>
            <person name="Zhao W."/>
            <person name="Wang W."/>
            <person name="Lu H."/>
            <person name="Wang Q."/>
            <person name="Cui N."/>
            <person name="Li J."/>
            <person name="Chen X."/>
            <person name="Luo L."/>
            <person name="Yu J."/>
            <person name="Kang L."/>
            <person name="Cui F."/>
        </authorList>
    </citation>
    <scope>NUCLEOTIDE SEQUENCE [LARGE SCALE GENOMIC DNA]</scope>
    <source>
        <strain evidence="8">Lst14</strain>
    </source>
</reference>
<evidence type="ECO:0000256" key="5">
    <source>
        <dbReference type="ARBA" id="ARBA00023211"/>
    </source>
</evidence>
<accession>A0A482WRZ9</accession>
<dbReference type="CDD" id="cd00170">
    <property type="entry name" value="SEC14"/>
    <property type="match status" value="1"/>
</dbReference>
<feature type="compositionally biased region" description="Polar residues" evidence="6">
    <location>
        <begin position="31"/>
        <end position="41"/>
    </location>
</feature>
<dbReference type="PANTHER" id="PTHR12112">
    <property type="entry name" value="BNIP - RELATED"/>
    <property type="match status" value="1"/>
</dbReference>
<dbReference type="InterPro" id="IPR036865">
    <property type="entry name" value="CRAL-TRIO_dom_sf"/>
</dbReference>
<keyword evidence="2" id="KW-0963">Cytoplasm</keyword>
<evidence type="ECO:0000256" key="4">
    <source>
        <dbReference type="ARBA" id="ARBA00022801"/>
    </source>
</evidence>
<evidence type="ECO:0000313" key="9">
    <source>
        <dbReference type="Proteomes" id="UP000291343"/>
    </source>
</evidence>
<feature type="compositionally biased region" description="Basic and acidic residues" evidence="6">
    <location>
        <begin position="8"/>
        <end position="29"/>
    </location>
</feature>
<dbReference type="EMBL" id="QKKF02027168">
    <property type="protein sequence ID" value="RZF36046.1"/>
    <property type="molecule type" value="Genomic_DNA"/>
</dbReference>
<keyword evidence="5" id="KW-0464">Manganese</keyword>
<dbReference type="PROSITE" id="PS50191">
    <property type="entry name" value="CRAL_TRIO"/>
    <property type="match status" value="1"/>
</dbReference>
<gene>
    <name evidence="8" type="ORF">LSTR_LSTR005862</name>
</gene>
<dbReference type="Pfam" id="PF13716">
    <property type="entry name" value="CRAL_TRIO_2"/>
    <property type="match status" value="1"/>
</dbReference>
<protein>
    <recommendedName>
        <fullName evidence="7">CRAL-TRIO domain-containing protein</fullName>
    </recommendedName>
</protein>
<sequence>MQCSPDSPDDKHLFSQRSEIKSDGDKMDVSDVSTINSPSSDHSNELLDNRPIKQPVTTTETNPSTNTTKITNGISRKIHPVTSHPLDNSKDLSVSLESLEQELPALKTYTFETVDFPNSPRELMQSLEASGVTLPREIDSGATGLSEDEEEDHSIFQAVLSPDCQDVRLKREQPANGTDAAPRRRKIALPLDLSLMGDEDQLSSVISDEDLDQLLSPDLDSPDELEDSILEKLDECKDVQPIPELTAEEERAETRNWQQCEVGGEERRIDMRVIEPFKRVLSHGGYLNAGSHNAIIVFSACFLPHHGRVDYNYVMDNLFFYVTSTLDQLITEDYVLVYLHGGTAKDCMPTFSWLKRWYHMIDRKLRKNLKRLYLVHPTFWLKTIVLMTKPFISSKFSKKLAFINSLAELGEILPLEQASIPERVKQYDRIKQSIQTQQK</sequence>
<keyword evidence="4" id="KW-0378">Hydrolase</keyword>
<dbReference type="SUPFAM" id="SSF52087">
    <property type="entry name" value="CRAL/TRIO domain"/>
    <property type="match status" value="1"/>
</dbReference>
<dbReference type="PANTHER" id="PTHR12112:SF22">
    <property type="entry name" value="MANGANESE-DEPENDENT INORGANIC PYROPHOSPHATASE-RELATED"/>
    <property type="match status" value="1"/>
</dbReference>
<organism evidence="8 9">
    <name type="scientific">Laodelphax striatellus</name>
    <name type="common">Small brown planthopper</name>
    <name type="synonym">Delphax striatella</name>
    <dbReference type="NCBI Taxonomy" id="195883"/>
    <lineage>
        <taxon>Eukaryota</taxon>
        <taxon>Metazoa</taxon>
        <taxon>Ecdysozoa</taxon>
        <taxon>Arthropoda</taxon>
        <taxon>Hexapoda</taxon>
        <taxon>Insecta</taxon>
        <taxon>Pterygota</taxon>
        <taxon>Neoptera</taxon>
        <taxon>Paraneoptera</taxon>
        <taxon>Hemiptera</taxon>
        <taxon>Auchenorrhyncha</taxon>
        <taxon>Fulgoroidea</taxon>
        <taxon>Delphacidae</taxon>
        <taxon>Criomorphinae</taxon>
        <taxon>Laodelphax</taxon>
    </lineage>
</organism>
<dbReference type="Gene3D" id="3.40.525.10">
    <property type="entry name" value="CRAL-TRIO lipid binding domain"/>
    <property type="match status" value="1"/>
</dbReference>
<name>A0A482WRZ9_LAOST</name>
<dbReference type="FunCoup" id="A0A482WRZ9">
    <property type="interactions" value="651"/>
</dbReference>
<evidence type="ECO:0000313" key="8">
    <source>
        <dbReference type="EMBL" id="RZF36046.1"/>
    </source>
</evidence>
<dbReference type="InParanoid" id="A0A482WRZ9"/>
<evidence type="ECO:0000256" key="2">
    <source>
        <dbReference type="ARBA" id="ARBA00022490"/>
    </source>
</evidence>
<dbReference type="OrthoDB" id="19923at2759"/>
<feature type="region of interest" description="Disordered" evidence="6">
    <location>
        <begin position="1"/>
        <end position="89"/>
    </location>
</feature>